<sequence length="119" mass="12595">MKTPILTFFLLMSGAAALPGTFLPGTVPAPSRLYSSADARGKVVTTLAARQSIQIRRCTPQWCSVSVGARSGWIPRAQVRAQGKCADLIAVGLRDLRPGEASYSGARDRDGDGLGCDMK</sequence>
<keyword evidence="5" id="KW-1185">Reference proteome</keyword>
<feature type="chain" id="PRO_5014381071" description="Excalibur calcium-binding domain-containing protein" evidence="2">
    <location>
        <begin position="18"/>
        <end position="119"/>
    </location>
</feature>
<dbReference type="EMBL" id="PPPD01000001">
    <property type="protein sequence ID" value="PNY82545.1"/>
    <property type="molecule type" value="Genomic_DNA"/>
</dbReference>
<feature type="domain" description="Excalibur calcium-binding" evidence="3">
    <location>
        <begin position="81"/>
        <end position="117"/>
    </location>
</feature>
<evidence type="ECO:0000313" key="5">
    <source>
        <dbReference type="Proteomes" id="UP000236379"/>
    </source>
</evidence>
<dbReference type="InterPro" id="IPR008613">
    <property type="entry name" value="Excalibur_Ca-bd_domain"/>
</dbReference>
<organism evidence="4 5">
    <name type="scientific">Deinococcus koreensis</name>
    <dbReference type="NCBI Taxonomy" id="2054903"/>
    <lineage>
        <taxon>Bacteria</taxon>
        <taxon>Thermotogati</taxon>
        <taxon>Deinococcota</taxon>
        <taxon>Deinococci</taxon>
        <taxon>Deinococcales</taxon>
        <taxon>Deinococcaceae</taxon>
        <taxon>Deinococcus</taxon>
    </lineage>
</organism>
<dbReference type="Proteomes" id="UP000236379">
    <property type="component" value="Unassembled WGS sequence"/>
</dbReference>
<reference evidence="4 5" key="1">
    <citation type="submission" date="2018-01" db="EMBL/GenBank/DDBJ databases">
        <title>Deinococcus koreensis sp. nov., a radiation-resistant bacterium isolated from river water.</title>
        <authorList>
            <person name="Choi A."/>
        </authorList>
    </citation>
    <scope>NUCLEOTIDE SEQUENCE [LARGE SCALE GENOMIC DNA]</scope>
    <source>
        <strain evidence="4 5">SJW1-2</strain>
    </source>
</reference>
<evidence type="ECO:0000256" key="2">
    <source>
        <dbReference type="SAM" id="SignalP"/>
    </source>
</evidence>
<dbReference type="AlphaFoldDB" id="A0A2K3V182"/>
<feature type="signal peptide" evidence="2">
    <location>
        <begin position="1"/>
        <end position="17"/>
    </location>
</feature>
<evidence type="ECO:0000259" key="3">
    <source>
        <dbReference type="SMART" id="SM00894"/>
    </source>
</evidence>
<dbReference type="SMART" id="SM00894">
    <property type="entry name" value="Excalibur"/>
    <property type="match status" value="1"/>
</dbReference>
<feature type="compositionally biased region" description="Basic and acidic residues" evidence="1">
    <location>
        <begin position="106"/>
        <end position="119"/>
    </location>
</feature>
<proteinExistence type="predicted"/>
<dbReference type="Pfam" id="PF05901">
    <property type="entry name" value="Excalibur"/>
    <property type="match status" value="1"/>
</dbReference>
<accession>A0A2K3V182</accession>
<name>A0A2K3V182_9DEIO</name>
<comment type="caution">
    <text evidence="4">The sequence shown here is derived from an EMBL/GenBank/DDBJ whole genome shotgun (WGS) entry which is preliminary data.</text>
</comment>
<dbReference type="OrthoDB" id="72940at2"/>
<evidence type="ECO:0000313" key="4">
    <source>
        <dbReference type="EMBL" id="PNY82545.1"/>
    </source>
</evidence>
<feature type="region of interest" description="Disordered" evidence="1">
    <location>
        <begin position="99"/>
        <end position="119"/>
    </location>
</feature>
<evidence type="ECO:0000256" key="1">
    <source>
        <dbReference type="SAM" id="MobiDB-lite"/>
    </source>
</evidence>
<keyword evidence="2" id="KW-0732">Signal</keyword>
<protein>
    <recommendedName>
        <fullName evidence="3">Excalibur calcium-binding domain-containing protein</fullName>
    </recommendedName>
</protein>
<gene>
    <name evidence="4" type="ORF">CVO96_15365</name>
</gene>